<protein>
    <submittedName>
        <fullName evidence="1">Uncharacterized protein</fullName>
    </submittedName>
</protein>
<dbReference type="EMBL" id="SPHZ02000011">
    <property type="protein sequence ID" value="KAF0892841.1"/>
    <property type="molecule type" value="Genomic_DNA"/>
</dbReference>
<sequence>MATANRLPARGLRSRSSQDAIVAERSLILGLAHECGWRLRSTWADNNEELELGDGLGGGRGSSLYDVMGHHIV</sequence>
<keyword evidence="2" id="KW-1185">Reference proteome</keyword>
<organism evidence="1 2">
    <name type="scientific">Oryza meyeriana var. granulata</name>
    <dbReference type="NCBI Taxonomy" id="110450"/>
    <lineage>
        <taxon>Eukaryota</taxon>
        <taxon>Viridiplantae</taxon>
        <taxon>Streptophyta</taxon>
        <taxon>Embryophyta</taxon>
        <taxon>Tracheophyta</taxon>
        <taxon>Spermatophyta</taxon>
        <taxon>Magnoliopsida</taxon>
        <taxon>Liliopsida</taxon>
        <taxon>Poales</taxon>
        <taxon>Poaceae</taxon>
        <taxon>BOP clade</taxon>
        <taxon>Oryzoideae</taxon>
        <taxon>Oryzeae</taxon>
        <taxon>Oryzinae</taxon>
        <taxon>Oryza</taxon>
        <taxon>Oryza meyeriana</taxon>
    </lineage>
</organism>
<evidence type="ECO:0000313" key="2">
    <source>
        <dbReference type="Proteomes" id="UP000479710"/>
    </source>
</evidence>
<accession>A0A6G1BYJ2</accession>
<dbReference type="AlphaFoldDB" id="A0A6G1BYJ2"/>
<evidence type="ECO:0000313" key="1">
    <source>
        <dbReference type="EMBL" id="KAF0892841.1"/>
    </source>
</evidence>
<comment type="caution">
    <text evidence="1">The sequence shown here is derived from an EMBL/GenBank/DDBJ whole genome shotgun (WGS) entry which is preliminary data.</text>
</comment>
<name>A0A6G1BYJ2_9ORYZ</name>
<proteinExistence type="predicted"/>
<reference evidence="1 2" key="1">
    <citation type="submission" date="2019-11" db="EMBL/GenBank/DDBJ databases">
        <title>Whole genome sequence of Oryza granulata.</title>
        <authorList>
            <person name="Li W."/>
        </authorList>
    </citation>
    <scope>NUCLEOTIDE SEQUENCE [LARGE SCALE GENOMIC DNA]</scope>
    <source>
        <strain evidence="2">cv. Menghai</strain>
        <tissue evidence="1">Leaf</tissue>
    </source>
</reference>
<dbReference type="Proteomes" id="UP000479710">
    <property type="component" value="Unassembled WGS sequence"/>
</dbReference>
<gene>
    <name evidence="1" type="ORF">E2562_018632</name>
</gene>